<organism evidence="2 3">
    <name type="scientific">Ancylostoma ceylanicum</name>
    <dbReference type="NCBI Taxonomy" id="53326"/>
    <lineage>
        <taxon>Eukaryota</taxon>
        <taxon>Metazoa</taxon>
        <taxon>Ecdysozoa</taxon>
        <taxon>Nematoda</taxon>
        <taxon>Chromadorea</taxon>
        <taxon>Rhabditida</taxon>
        <taxon>Rhabditina</taxon>
        <taxon>Rhabditomorpha</taxon>
        <taxon>Strongyloidea</taxon>
        <taxon>Ancylostomatidae</taxon>
        <taxon>Ancylostomatinae</taxon>
        <taxon>Ancylostoma</taxon>
    </lineage>
</organism>
<name>A0A016VKG9_9BILA</name>
<evidence type="ECO:0000256" key="1">
    <source>
        <dbReference type="SAM" id="MobiDB-lite"/>
    </source>
</evidence>
<keyword evidence="3" id="KW-1185">Reference proteome</keyword>
<sequence>MSKTTFYYFLRGLGLSYKINRGHRFIFERADLAQKRAAYLSTIAQARSQGSCLVFIDETWVFDQVTTKRGWEDNTISKFTPASTMEGFSCGKTAAKNKGRRVIGAITQEGVVLGCTKIIVSGRAPVDEDYHHDMNHSMFEEWPREFIHRMQHVAAGRHLALVIDNAPYHSRQLEKIPTKHSTKAAIEDYLLSKGLEVALDSTKADLVEEVKTRTPAYMETVPPNMCCSRFSHVAGEEEAARLKLVVDRNNNTESQEDGSFSDESPSPDEDLSFGSDMDVDSNDVNI</sequence>
<dbReference type="InterPro" id="IPR036397">
    <property type="entry name" value="RNaseH_sf"/>
</dbReference>
<reference evidence="3" key="1">
    <citation type="journal article" date="2015" name="Nat. Genet.">
        <title>The genome and transcriptome of the zoonotic hookworm Ancylostoma ceylanicum identify infection-specific gene families.</title>
        <authorList>
            <person name="Schwarz E.M."/>
            <person name="Hu Y."/>
            <person name="Antoshechkin I."/>
            <person name="Miller M.M."/>
            <person name="Sternberg P.W."/>
            <person name="Aroian R.V."/>
        </authorList>
    </citation>
    <scope>NUCLEOTIDE SEQUENCE</scope>
    <source>
        <strain evidence="3">HY135</strain>
    </source>
</reference>
<dbReference type="Gene3D" id="3.30.420.10">
    <property type="entry name" value="Ribonuclease H-like superfamily/Ribonuclease H"/>
    <property type="match status" value="1"/>
</dbReference>
<evidence type="ECO:0000313" key="2">
    <source>
        <dbReference type="EMBL" id="EYC27791.1"/>
    </source>
</evidence>
<evidence type="ECO:0000313" key="3">
    <source>
        <dbReference type="Proteomes" id="UP000024635"/>
    </source>
</evidence>
<dbReference type="EMBL" id="JARK01001344">
    <property type="protein sequence ID" value="EYC27791.1"/>
    <property type="molecule type" value="Genomic_DNA"/>
</dbReference>
<comment type="caution">
    <text evidence="2">The sequence shown here is derived from an EMBL/GenBank/DDBJ whole genome shotgun (WGS) entry which is preliminary data.</text>
</comment>
<dbReference type="GO" id="GO:0003676">
    <property type="term" value="F:nucleic acid binding"/>
    <property type="evidence" value="ECO:0007669"/>
    <property type="project" value="InterPro"/>
</dbReference>
<feature type="region of interest" description="Disordered" evidence="1">
    <location>
        <begin position="248"/>
        <end position="286"/>
    </location>
</feature>
<dbReference type="PANTHER" id="PTHR33939:SF1">
    <property type="entry name" value="DUF4371 DOMAIN-CONTAINING PROTEIN"/>
    <property type="match status" value="1"/>
</dbReference>
<accession>A0A016VKG9</accession>
<dbReference type="AlphaFoldDB" id="A0A016VKG9"/>
<protein>
    <recommendedName>
        <fullName evidence="4">Tc1-like transposase DDE domain-containing protein</fullName>
    </recommendedName>
</protein>
<proteinExistence type="predicted"/>
<evidence type="ECO:0008006" key="4">
    <source>
        <dbReference type="Google" id="ProtNLM"/>
    </source>
</evidence>
<gene>
    <name evidence="2" type="primary">Acey_s0008.g185</name>
    <name evidence="2" type="ORF">Y032_0008g185</name>
</gene>
<dbReference type="OrthoDB" id="5862673at2759"/>
<dbReference type="PANTHER" id="PTHR33939">
    <property type="entry name" value="PROTEIN CBG22215"/>
    <property type="match status" value="1"/>
</dbReference>
<accession>A0A0D6LIA7</accession>
<feature type="compositionally biased region" description="Acidic residues" evidence="1">
    <location>
        <begin position="254"/>
        <end position="286"/>
    </location>
</feature>
<dbReference type="Proteomes" id="UP000024635">
    <property type="component" value="Unassembled WGS sequence"/>
</dbReference>